<reference evidence="2" key="1">
    <citation type="submission" date="2017-05" db="UniProtKB">
        <authorList>
            <consortium name="EnsemblMetazoa"/>
        </authorList>
    </citation>
    <scope>IDENTIFICATION</scope>
</reference>
<dbReference type="InParanoid" id="A0A1X7UQK0"/>
<evidence type="ECO:0008006" key="3">
    <source>
        <dbReference type="Google" id="ProtNLM"/>
    </source>
</evidence>
<evidence type="ECO:0000256" key="1">
    <source>
        <dbReference type="SAM" id="SignalP"/>
    </source>
</evidence>
<dbReference type="AlphaFoldDB" id="A0A1X7UQK0"/>
<dbReference type="Gene3D" id="2.170.15.10">
    <property type="entry name" value="Proaerolysin, chain A, domain 3"/>
    <property type="match status" value="1"/>
</dbReference>
<accession>A0A1X7UQK0</accession>
<evidence type="ECO:0000313" key="2">
    <source>
        <dbReference type="EnsemblMetazoa" id="Aqu2.1.29941_001"/>
    </source>
</evidence>
<sequence length="290" mass="33166">MLLTKLFYFLSIVQGETVMARQWIPSEPFDQKPDWLVTLVQNTPRFGPRRIFGVRKSDLIEFEKKVTVQLTREFEEPQEIGRSLIDIDCKEFRNNGTSTDLYTIETAKTKKEQKRKSYNLNIGKRFASSGEFGFSVGADFFNIGGIGVSSKLKLAKEKTKEVSSSEEHTRTLSNEYGFDGGIPVPPKTFIKVNIKTYAVSYKADVHILVKMPVDAILQVLAPRVETCSCGGSRMIWITAQDYLKAFVERADEPRYDPDHRLLSYETNTTLQYLGEITKVEVHKDDEHKME</sequence>
<organism evidence="2">
    <name type="scientific">Amphimedon queenslandica</name>
    <name type="common">Sponge</name>
    <dbReference type="NCBI Taxonomy" id="400682"/>
    <lineage>
        <taxon>Eukaryota</taxon>
        <taxon>Metazoa</taxon>
        <taxon>Porifera</taxon>
        <taxon>Demospongiae</taxon>
        <taxon>Heteroscleromorpha</taxon>
        <taxon>Haplosclerida</taxon>
        <taxon>Niphatidae</taxon>
        <taxon>Amphimedon</taxon>
    </lineage>
</organism>
<protein>
    <recommendedName>
        <fullName evidence="3">Vitellogenin domain-containing protein</fullName>
    </recommendedName>
</protein>
<feature type="signal peptide" evidence="1">
    <location>
        <begin position="1"/>
        <end position="15"/>
    </location>
</feature>
<proteinExistence type="predicted"/>
<name>A0A1X7UQK0_AMPQE</name>
<dbReference type="EnsemblMetazoa" id="Aqu2.1.29941_001">
    <property type="protein sequence ID" value="Aqu2.1.29941_001"/>
    <property type="gene ID" value="Aqu2.1.29941"/>
</dbReference>
<keyword evidence="1" id="KW-0732">Signal</keyword>
<feature type="chain" id="PRO_5013208420" description="Vitellogenin domain-containing protein" evidence="1">
    <location>
        <begin position="16"/>
        <end position="290"/>
    </location>
</feature>